<dbReference type="CDD" id="cd22929">
    <property type="entry name" value="HFD_POLE4-like"/>
    <property type="match status" value="1"/>
</dbReference>
<feature type="domain" description="Transcription factor CBF/NF-Y/archaeal histone" evidence="4">
    <location>
        <begin position="119"/>
        <end position="150"/>
    </location>
</feature>
<dbReference type="GO" id="GO:0008622">
    <property type="term" value="C:epsilon DNA polymerase complex"/>
    <property type="evidence" value="ECO:0007669"/>
    <property type="project" value="TreeGrafter"/>
</dbReference>
<evidence type="ECO:0000313" key="5">
    <source>
        <dbReference type="EMBL" id="RMC00783.1"/>
    </source>
</evidence>
<dbReference type="InterPro" id="IPR009072">
    <property type="entry name" value="Histone-fold"/>
</dbReference>
<dbReference type="PANTHER" id="PTHR10252:SF79">
    <property type="entry name" value="DNA POLYMERASE EPSILON SUBUNIT 4"/>
    <property type="match status" value="1"/>
</dbReference>
<dbReference type="SUPFAM" id="SSF47113">
    <property type="entry name" value="Histone-fold"/>
    <property type="match status" value="2"/>
</dbReference>
<dbReference type="OrthoDB" id="636685at2759"/>
<accession>A0A3M0JIP5</accession>
<protein>
    <recommendedName>
        <fullName evidence="4">Transcription factor CBF/NF-Y/archaeal histone domain-containing protein</fullName>
    </recommendedName>
</protein>
<sequence>MAAAAVPGPGPVEAAAPGDEAAGAGPLGSGPARLARLPLARVKALVKADPDVTLASQEAVFVLARATKVPWEPLVWSRSPENVAFEEPTFLAFSFIACPVHLCAAISSALFRPVYWEQELFVETIAKDAYVYAQQGKRKTLQRKDLDNAIEAIDEFAFLEDGLFCVPPKFSTALVKNPHGEEVVQILENCKIKEKCYHVSQVEYYYEIVQSSAGRREKQLKLVPYGEPMQPSQDAGKELVANTPVSPIALGVPGEPSSFPLVYWG</sequence>
<comment type="subcellular location">
    <subcellularLocation>
        <location evidence="1">Nucleus</location>
    </subcellularLocation>
</comment>
<evidence type="ECO:0000256" key="2">
    <source>
        <dbReference type="ARBA" id="ARBA00023242"/>
    </source>
</evidence>
<reference evidence="5 6" key="1">
    <citation type="submission" date="2018-07" db="EMBL/GenBank/DDBJ databases">
        <title>A high quality draft genome assembly of the barn swallow (H. rustica rustica).</title>
        <authorList>
            <person name="Formenti G."/>
            <person name="Chiara M."/>
            <person name="Poveda L."/>
            <person name="Francoijs K.-J."/>
            <person name="Bonisoli-Alquati A."/>
            <person name="Canova L."/>
            <person name="Gianfranceschi L."/>
            <person name="Horner D.S."/>
            <person name="Saino N."/>
        </authorList>
    </citation>
    <scope>NUCLEOTIDE SEQUENCE [LARGE SCALE GENOMIC DNA]</scope>
    <source>
        <strain evidence="5">Chelidonia</strain>
        <tissue evidence="5">Blood</tissue>
    </source>
</reference>
<keyword evidence="6" id="KW-1185">Reference proteome</keyword>
<dbReference type="STRING" id="333673.A0A3M0JIP5"/>
<name>A0A3M0JIP5_HIRRU</name>
<comment type="caution">
    <text evidence="5">The sequence shown here is derived from an EMBL/GenBank/DDBJ whole genome shotgun (WGS) entry which is preliminary data.</text>
</comment>
<dbReference type="GO" id="GO:0046982">
    <property type="term" value="F:protein heterodimerization activity"/>
    <property type="evidence" value="ECO:0007669"/>
    <property type="project" value="InterPro"/>
</dbReference>
<evidence type="ECO:0000256" key="3">
    <source>
        <dbReference type="SAM" id="MobiDB-lite"/>
    </source>
</evidence>
<dbReference type="PANTHER" id="PTHR10252">
    <property type="entry name" value="HISTONE-LIKE TRANSCRIPTION FACTOR CCAAT-RELATED"/>
    <property type="match status" value="1"/>
</dbReference>
<proteinExistence type="predicted"/>
<keyword evidence="2" id="KW-0539">Nucleus</keyword>
<dbReference type="Gene3D" id="1.10.20.10">
    <property type="entry name" value="Histone, subunit A"/>
    <property type="match status" value="1"/>
</dbReference>
<dbReference type="GO" id="GO:0006261">
    <property type="term" value="P:DNA-templated DNA replication"/>
    <property type="evidence" value="ECO:0007669"/>
    <property type="project" value="TreeGrafter"/>
</dbReference>
<dbReference type="Proteomes" id="UP000269221">
    <property type="component" value="Unassembled WGS sequence"/>
</dbReference>
<evidence type="ECO:0000259" key="4">
    <source>
        <dbReference type="Pfam" id="PF00808"/>
    </source>
</evidence>
<dbReference type="Pfam" id="PF00808">
    <property type="entry name" value="CBFD_NFYB_HMF"/>
    <property type="match status" value="1"/>
</dbReference>
<evidence type="ECO:0000256" key="1">
    <source>
        <dbReference type="ARBA" id="ARBA00004123"/>
    </source>
</evidence>
<feature type="region of interest" description="Disordered" evidence="3">
    <location>
        <begin position="1"/>
        <end position="23"/>
    </location>
</feature>
<gene>
    <name evidence="5" type="ORF">DUI87_22467</name>
</gene>
<organism evidence="5 6">
    <name type="scientific">Hirundo rustica rustica</name>
    <dbReference type="NCBI Taxonomy" id="333673"/>
    <lineage>
        <taxon>Eukaryota</taxon>
        <taxon>Metazoa</taxon>
        <taxon>Chordata</taxon>
        <taxon>Craniata</taxon>
        <taxon>Vertebrata</taxon>
        <taxon>Euteleostomi</taxon>
        <taxon>Archelosauria</taxon>
        <taxon>Archosauria</taxon>
        <taxon>Dinosauria</taxon>
        <taxon>Saurischia</taxon>
        <taxon>Theropoda</taxon>
        <taxon>Coelurosauria</taxon>
        <taxon>Aves</taxon>
        <taxon>Neognathae</taxon>
        <taxon>Neoaves</taxon>
        <taxon>Telluraves</taxon>
        <taxon>Australaves</taxon>
        <taxon>Passeriformes</taxon>
        <taxon>Sylvioidea</taxon>
        <taxon>Hirundinidae</taxon>
        <taxon>Hirundo</taxon>
    </lineage>
</organism>
<dbReference type="InterPro" id="IPR003958">
    <property type="entry name" value="CBFA_NFYB_domain"/>
</dbReference>
<evidence type="ECO:0000313" key="6">
    <source>
        <dbReference type="Proteomes" id="UP000269221"/>
    </source>
</evidence>
<dbReference type="InterPro" id="IPR050568">
    <property type="entry name" value="Transcr_DNA_Rep_Reg"/>
</dbReference>
<dbReference type="EMBL" id="QRBI01000142">
    <property type="protein sequence ID" value="RMC00783.1"/>
    <property type="molecule type" value="Genomic_DNA"/>
</dbReference>
<dbReference type="AlphaFoldDB" id="A0A3M0JIP5"/>